<dbReference type="Pfam" id="PF00326">
    <property type="entry name" value="Peptidase_S9"/>
    <property type="match status" value="1"/>
</dbReference>
<dbReference type="GO" id="GO:0006508">
    <property type="term" value="P:proteolysis"/>
    <property type="evidence" value="ECO:0007669"/>
    <property type="project" value="InterPro"/>
</dbReference>
<dbReference type="GO" id="GO:0008236">
    <property type="term" value="F:serine-type peptidase activity"/>
    <property type="evidence" value="ECO:0007669"/>
    <property type="project" value="InterPro"/>
</dbReference>
<reference evidence="3 4" key="1">
    <citation type="submission" date="2018-08" db="EMBL/GenBank/DDBJ databases">
        <title>Acidipila sp. 4G-K13, an acidobacterium isolated from forest soil.</title>
        <authorList>
            <person name="Gao Z.-H."/>
            <person name="Qiu L.-H."/>
        </authorList>
    </citation>
    <scope>NUCLEOTIDE SEQUENCE [LARGE SCALE GENOMIC DNA]</scope>
    <source>
        <strain evidence="3 4">4G-K13</strain>
    </source>
</reference>
<gene>
    <name evidence="3" type="ORF">D0Y96_12265</name>
</gene>
<evidence type="ECO:0000259" key="2">
    <source>
        <dbReference type="Pfam" id="PF00326"/>
    </source>
</evidence>
<evidence type="ECO:0000313" key="4">
    <source>
        <dbReference type="Proteomes" id="UP000264702"/>
    </source>
</evidence>
<accession>A0A372INR0</accession>
<comment type="caution">
    <text evidence="3">The sequence shown here is derived from an EMBL/GenBank/DDBJ whole genome shotgun (WGS) entry which is preliminary data.</text>
</comment>
<name>A0A372INR0_9BACT</name>
<evidence type="ECO:0000313" key="3">
    <source>
        <dbReference type="EMBL" id="RFU16536.1"/>
    </source>
</evidence>
<dbReference type="Gene3D" id="3.40.50.1820">
    <property type="entry name" value="alpha/beta hydrolase"/>
    <property type="match status" value="1"/>
</dbReference>
<dbReference type="SUPFAM" id="SSF53474">
    <property type="entry name" value="alpha/beta-Hydrolases"/>
    <property type="match status" value="1"/>
</dbReference>
<evidence type="ECO:0000256" key="1">
    <source>
        <dbReference type="ARBA" id="ARBA00022729"/>
    </source>
</evidence>
<keyword evidence="4" id="KW-1185">Reference proteome</keyword>
<feature type="domain" description="Peptidase S9 prolyl oligopeptidase catalytic" evidence="2">
    <location>
        <begin position="196"/>
        <end position="316"/>
    </location>
</feature>
<dbReference type="InterPro" id="IPR001375">
    <property type="entry name" value="Peptidase_S9_cat"/>
</dbReference>
<dbReference type="PANTHER" id="PTHR43037:SF1">
    <property type="entry name" value="BLL1128 PROTEIN"/>
    <property type="match status" value="1"/>
</dbReference>
<sequence>MPLIPVAGFAPLFLHPLSELLTKHLNTPSYFLRYILRYIADGFGCSFLRFFPEPAPPREKLYPAAHPLYPVRKMVPRLLLIGVLALFFAAPARPFARHPQDTGFLNRSVLINGVQHHYMVYLPENWNPHDRWPMILFLHGSGERGVEGMDQIQIGLPSAIRLHPERWPFIVVMPQVPFSHHHWTDPDMMQLAISTLDAETKEFHGDRDRTYLTGLSLGGYGVWEIAKDYPHRFAAIVPVCGGIFWSYAPSRWHDLHTLPADYVRSIGRTPVWIFHGAGDPIVPPREAVIMFQALKAAGGNVRFWQYSGVRHNVWDKAYAEPQLPRWLLAQRLSAIPRLVPASEQILVPLHPVPARVSLALYDEYSGEYQDQGVTIETIFRTGDRLMARNRVGDMIELLPESAATWFYPTGSPTRLTFERDSEGRVSGIRFRDDRHEEFWEKKR</sequence>
<dbReference type="Proteomes" id="UP000264702">
    <property type="component" value="Unassembled WGS sequence"/>
</dbReference>
<dbReference type="AlphaFoldDB" id="A0A372INR0"/>
<proteinExistence type="predicted"/>
<dbReference type="PANTHER" id="PTHR43037">
    <property type="entry name" value="UNNAMED PRODUCT-RELATED"/>
    <property type="match status" value="1"/>
</dbReference>
<dbReference type="InterPro" id="IPR029058">
    <property type="entry name" value="AB_hydrolase_fold"/>
</dbReference>
<protein>
    <recommendedName>
        <fullName evidence="2">Peptidase S9 prolyl oligopeptidase catalytic domain-containing protein</fullName>
    </recommendedName>
</protein>
<organism evidence="3 4">
    <name type="scientific">Paracidobacterium acidisoli</name>
    <dbReference type="NCBI Taxonomy" id="2303751"/>
    <lineage>
        <taxon>Bacteria</taxon>
        <taxon>Pseudomonadati</taxon>
        <taxon>Acidobacteriota</taxon>
        <taxon>Terriglobia</taxon>
        <taxon>Terriglobales</taxon>
        <taxon>Acidobacteriaceae</taxon>
        <taxon>Paracidobacterium</taxon>
    </lineage>
</organism>
<dbReference type="InterPro" id="IPR050955">
    <property type="entry name" value="Plant_Biomass_Hydrol_Est"/>
</dbReference>
<keyword evidence="1" id="KW-0732">Signal</keyword>
<dbReference type="EMBL" id="QVQT01000004">
    <property type="protein sequence ID" value="RFU16536.1"/>
    <property type="molecule type" value="Genomic_DNA"/>
</dbReference>